<dbReference type="Pfam" id="PF00258">
    <property type="entry name" value="Flavodoxin_1"/>
    <property type="match status" value="1"/>
</dbReference>
<organism evidence="16 17">
    <name type="scientific">Pseudonocardia alaniniphila</name>
    <dbReference type="NCBI Taxonomy" id="75291"/>
    <lineage>
        <taxon>Bacteria</taxon>
        <taxon>Bacillati</taxon>
        <taxon>Actinomycetota</taxon>
        <taxon>Actinomycetes</taxon>
        <taxon>Pseudonocardiales</taxon>
        <taxon>Pseudonocardiaceae</taxon>
        <taxon>Pseudonocardia</taxon>
    </lineage>
</organism>
<keyword evidence="2 13" id="KW-0813">Transport</keyword>
<dbReference type="Gene3D" id="1.10.630.10">
    <property type="entry name" value="Cytochrome P450"/>
    <property type="match status" value="1"/>
</dbReference>
<evidence type="ECO:0000256" key="7">
    <source>
        <dbReference type="ARBA" id="ARBA00022827"/>
    </source>
</evidence>
<comment type="caution">
    <text evidence="16">The sequence shown here is derived from an EMBL/GenBank/DDBJ whole genome shotgun (WGS) entry which is preliminary data.</text>
</comment>
<keyword evidence="13" id="KW-0249">Electron transport</keyword>
<dbReference type="Gene3D" id="3.40.50.360">
    <property type="match status" value="1"/>
</dbReference>
<sequence>MSEPIGLDEIPGPRGLPLLGNIFDLDAHNPIDALVRMAGEYGPLFKLNVPGGMRLFVSGPELVNEICDEQRFDKQVGGGLSNLRRGGMSNGLFTSRTDDPLWHRAHNILMPPFSQQSMRDYMPKMLDIADQLMEKWGRLNPGEDVDVPADMTRLTLDTIALCGFGYRFNSFYRDTPHPFVEAMVRSLTEAQTRVRQTKLQTRLRVRAQRQAEEDQAFMNDLVDRLITERRAEGDAADTTDLLGRMLVGVDKQSGERLPDVNIRAQCITFLIAGHETTSGLLSFAIYYLLKNPDMMERARAEADDVLGTWAWPTFEQVQRLTYIRQVLDEALRLWPTAPAFSRYPYEDTVIGSRYAIPAGTTLSVVIPALHRQTSVWGPDAEEFNPDHMGPERLAGLPPNAYKPFGTGQRACIGRQFALQEATLVLGMLLQRFELVDHLGYELKTKTTLTVKPDEFRIQVRPRSDVHIERGAVPPVATESPARTESIGTAAAAAVAPAVARHGTPLSVLFGSNLGTAEGIATRLAQEGTERGFDVTLGALDDHVDDMPASGATVIVSSSYNGTPPDNADAFCRWITGAGDGAAEGVAYTVFGCGNTEWAATYQAVPTLLDEQLEAHGGRRVHRRGEGNAAGDFDAQYRDWHSDLWSDLATALDLPAEVGAAVDGGPRLSLTLTNRQLTNPVIVSYRARPGRVTVNRELLIGNGKPVDRSTRHVEIALPPEMPYRAGDHLGVLPRNSVDLIRRVMARFGLDAGQYVTIIPRSGTHTHLPIEEPAPLLGVLGSCVELQDVATRDDIQTLARYTTDPDQKAQLESFAGDDEEAHARYTEHVFTPNRSMLDLLEAFPACEVPFEVFLDMLPPLRPRYYSISSSPMADPEVCSITAGVLRGPARSGVGTFTGICSGHLSIVPENGTAFVFVRQPSIPFRPPENPHVPMIMIGAGTGLAPFRGFLQERAVLQQQGVPIARSLLFFGCRRPDTDMLYADELSTYEGRGVVRVENAFSRADARCRYVQDAMLDCSDEVWSLLQQDAVVLVCGNAGTMAPGVRAALQKIFRAHTGAGESDAEAWLAGLRSADRYLEDIWGG</sequence>
<dbReference type="Gene3D" id="2.40.30.10">
    <property type="entry name" value="Translation factors"/>
    <property type="match status" value="2"/>
</dbReference>
<evidence type="ECO:0000256" key="2">
    <source>
        <dbReference type="ARBA" id="ARBA00022448"/>
    </source>
</evidence>
<dbReference type="PANTHER" id="PTHR19384:SF17">
    <property type="entry name" value="NADPH--CYTOCHROME P450 REDUCTASE"/>
    <property type="match status" value="1"/>
</dbReference>
<dbReference type="PRINTS" id="PR00371">
    <property type="entry name" value="FPNCR"/>
</dbReference>
<comment type="similarity">
    <text evidence="1 13">In the N-terminal section; belongs to the cytochrome P450 family.</text>
</comment>
<evidence type="ECO:0000256" key="11">
    <source>
        <dbReference type="ARBA" id="ARBA00023033"/>
    </source>
</evidence>
<dbReference type="InterPro" id="IPR001709">
    <property type="entry name" value="Flavoprot_Pyr_Nucl_cyt_Rdtase"/>
</dbReference>
<evidence type="ECO:0000313" key="16">
    <source>
        <dbReference type="EMBL" id="MCH6164720.1"/>
    </source>
</evidence>
<dbReference type="InterPro" id="IPR017972">
    <property type="entry name" value="Cyt_P450_CS"/>
</dbReference>
<evidence type="ECO:0000256" key="4">
    <source>
        <dbReference type="ARBA" id="ARBA00022630"/>
    </source>
</evidence>
<dbReference type="PANTHER" id="PTHR19384">
    <property type="entry name" value="NITRIC OXIDE SYNTHASE-RELATED"/>
    <property type="match status" value="1"/>
</dbReference>
<dbReference type="Pfam" id="PF00667">
    <property type="entry name" value="FAD_binding_1"/>
    <property type="match status" value="1"/>
</dbReference>
<keyword evidence="4 13" id="KW-0285">Flavoprotein</keyword>
<keyword evidence="5 13" id="KW-0288">FMN</keyword>
<feature type="domain" description="FAD-binding FR-type" evidence="15">
    <location>
        <begin position="684"/>
        <end position="925"/>
    </location>
</feature>
<evidence type="ECO:0000313" key="17">
    <source>
        <dbReference type="Proteomes" id="UP001299970"/>
    </source>
</evidence>
<proteinExistence type="inferred from homology"/>
<dbReference type="PIRSF" id="PIRSF000209">
    <property type="entry name" value="Bifunctional_P450_P450R"/>
    <property type="match status" value="1"/>
</dbReference>
<keyword evidence="7 13" id="KW-0274">FAD</keyword>
<evidence type="ECO:0000256" key="1">
    <source>
        <dbReference type="ARBA" id="ARBA00010018"/>
    </source>
</evidence>
<dbReference type="InterPro" id="IPR017938">
    <property type="entry name" value="Riboflavin_synthase-like_b-brl"/>
</dbReference>
<evidence type="ECO:0000256" key="5">
    <source>
        <dbReference type="ARBA" id="ARBA00022643"/>
    </source>
</evidence>
<gene>
    <name evidence="16" type="ORF">MMF94_03400</name>
</gene>
<dbReference type="InterPro" id="IPR029039">
    <property type="entry name" value="Flavoprotein-like_sf"/>
</dbReference>
<dbReference type="PROSITE" id="PS50902">
    <property type="entry name" value="FLAVODOXIN_LIKE"/>
    <property type="match status" value="1"/>
</dbReference>
<dbReference type="InterPro" id="IPR023173">
    <property type="entry name" value="NADPH_Cyt_P450_Rdtase_alpha"/>
</dbReference>
<dbReference type="InterPro" id="IPR008254">
    <property type="entry name" value="Flavodoxin/NO_synth"/>
</dbReference>
<dbReference type="InterPro" id="IPR023206">
    <property type="entry name" value="Bifunctional_P450_P450_red"/>
</dbReference>
<dbReference type="PROSITE" id="PS51384">
    <property type="entry name" value="FAD_FR"/>
    <property type="match status" value="1"/>
</dbReference>
<protein>
    <recommendedName>
        <fullName evidence="13">Bifunctional cytochrome P450/NADPH--P450 reductase</fullName>
    </recommendedName>
    <domain>
        <recommendedName>
            <fullName evidence="13">Cytochrome P450</fullName>
            <ecNumber evidence="13">1.14.14.1</ecNumber>
        </recommendedName>
    </domain>
    <domain>
        <recommendedName>
            <fullName evidence="13">NADPH--cytochrome P450 reductase</fullName>
            <ecNumber evidence="13">1.6.2.4</ecNumber>
        </recommendedName>
    </domain>
</protein>
<keyword evidence="11 13" id="KW-0503">Monooxygenase</keyword>
<dbReference type="InterPro" id="IPR039261">
    <property type="entry name" value="FNR_nucleotide-bd"/>
</dbReference>
<comment type="catalytic activity">
    <reaction evidence="13">
        <text>an organic molecule + reduced [NADPH--hemoprotein reductase] + O2 = an alcohol + oxidized [NADPH--hemoprotein reductase] + H2O + H(+)</text>
        <dbReference type="Rhea" id="RHEA:17149"/>
        <dbReference type="Rhea" id="RHEA-COMP:11964"/>
        <dbReference type="Rhea" id="RHEA-COMP:11965"/>
        <dbReference type="ChEBI" id="CHEBI:15377"/>
        <dbReference type="ChEBI" id="CHEBI:15378"/>
        <dbReference type="ChEBI" id="CHEBI:15379"/>
        <dbReference type="ChEBI" id="CHEBI:30879"/>
        <dbReference type="ChEBI" id="CHEBI:57618"/>
        <dbReference type="ChEBI" id="CHEBI:58210"/>
        <dbReference type="ChEBI" id="CHEBI:142491"/>
        <dbReference type="EC" id="1.14.14.1"/>
    </reaction>
</comment>
<keyword evidence="8 13" id="KW-0521">NADP</keyword>
<accession>A0ABS9T863</accession>
<evidence type="ECO:0000256" key="13">
    <source>
        <dbReference type="PIRNR" id="PIRNR000209"/>
    </source>
</evidence>
<dbReference type="SUPFAM" id="SSF63380">
    <property type="entry name" value="Riboflavin synthase domain-like"/>
    <property type="match status" value="1"/>
</dbReference>
<keyword evidence="9 13" id="KW-0560">Oxidoreductase</keyword>
<evidence type="ECO:0000256" key="6">
    <source>
        <dbReference type="ARBA" id="ARBA00022723"/>
    </source>
</evidence>
<dbReference type="Gene3D" id="3.40.50.80">
    <property type="entry name" value="Nucleotide-binding domain of ferredoxin-NADP reductase (FNR) module"/>
    <property type="match status" value="1"/>
</dbReference>
<dbReference type="EC" id="1.6.2.4" evidence="13"/>
<keyword evidence="3 13" id="KW-0349">Heme</keyword>
<dbReference type="CDD" id="cd06206">
    <property type="entry name" value="bifunctional_CYPOR"/>
    <property type="match status" value="1"/>
</dbReference>
<evidence type="ECO:0000256" key="9">
    <source>
        <dbReference type="ARBA" id="ARBA00023002"/>
    </source>
</evidence>
<evidence type="ECO:0000256" key="10">
    <source>
        <dbReference type="ARBA" id="ARBA00023004"/>
    </source>
</evidence>
<evidence type="ECO:0000256" key="3">
    <source>
        <dbReference type="ARBA" id="ARBA00022617"/>
    </source>
</evidence>
<dbReference type="CDD" id="cd11068">
    <property type="entry name" value="CYP120A1"/>
    <property type="match status" value="1"/>
</dbReference>
<dbReference type="InterPro" id="IPR003097">
    <property type="entry name" value="CysJ-like_FAD-binding"/>
</dbReference>
<name>A0ABS9T863_9PSEU</name>
<evidence type="ECO:0000259" key="15">
    <source>
        <dbReference type="PROSITE" id="PS51384"/>
    </source>
</evidence>
<keyword evidence="6 13" id="KW-0479">Metal-binding</keyword>
<dbReference type="Gene3D" id="1.20.990.10">
    <property type="entry name" value="NADPH-cytochrome p450 Reductase, Chain A, domain 3"/>
    <property type="match status" value="1"/>
</dbReference>
<evidence type="ECO:0000256" key="12">
    <source>
        <dbReference type="ARBA" id="ARBA00049342"/>
    </source>
</evidence>
<dbReference type="Pfam" id="PF00175">
    <property type="entry name" value="NAD_binding_1"/>
    <property type="match status" value="1"/>
</dbReference>
<dbReference type="Proteomes" id="UP001299970">
    <property type="component" value="Unassembled WGS sequence"/>
</dbReference>
<comment type="cofactor">
    <cofactor evidence="13">
        <name>heme</name>
        <dbReference type="ChEBI" id="CHEBI:30413"/>
    </cofactor>
</comment>
<comment type="cofactor">
    <cofactor evidence="13">
        <name>FAD</name>
        <dbReference type="ChEBI" id="CHEBI:57692"/>
    </cofactor>
    <cofactor evidence="13">
        <name>FMN</name>
        <dbReference type="ChEBI" id="CHEBI:58210"/>
    </cofactor>
</comment>
<dbReference type="InterPro" id="IPR017927">
    <property type="entry name" value="FAD-bd_FR_type"/>
</dbReference>
<dbReference type="InterPro" id="IPR001433">
    <property type="entry name" value="OxRdtase_FAD/NAD-bd"/>
</dbReference>
<evidence type="ECO:0000259" key="14">
    <source>
        <dbReference type="PROSITE" id="PS50902"/>
    </source>
</evidence>
<dbReference type="Pfam" id="PF00067">
    <property type="entry name" value="p450"/>
    <property type="match status" value="1"/>
</dbReference>
<dbReference type="EC" id="1.14.14.1" evidence="13"/>
<dbReference type="InterPro" id="IPR001128">
    <property type="entry name" value="Cyt_P450"/>
</dbReference>
<dbReference type="InterPro" id="IPR001094">
    <property type="entry name" value="Flavdoxin-like"/>
</dbReference>
<dbReference type="SUPFAM" id="SSF48264">
    <property type="entry name" value="Cytochrome P450"/>
    <property type="match status" value="1"/>
</dbReference>
<dbReference type="InterPro" id="IPR036396">
    <property type="entry name" value="Cyt_P450_sf"/>
</dbReference>
<dbReference type="PROSITE" id="PS00086">
    <property type="entry name" value="CYTOCHROME_P450"/>
    <property type="match status" value="1"/>
</dbReference>
<dbReference type="EMBL" id="JAKXMK010000003">
    <property type="protein sequence ID" value="MCH6164720.1"/>
    <property type="molecule type" value="Genomic_DNA"/>
</dbReference>
<feature type="domain" description="Flavodoxin-like" evidence="14">
    <location>
        <begin position="505"/>
        <end position="644"/>
    </location>
</feature>
<reference evidence="16 17" key="1">
    <citation type="submission" date="2022-03" db="EMBL/GenBank/DDBJ databases">
        <title>Pseudonocardia alaer sp. nov., a novel actinomycete isolated from reed forest soil.</title>
        <authorList>
            <person name="Wang L."/>
        </authorList>
    </citation>
    <scope>NUCLEOTIDE SEQUENCE [LARGE SCALE GENOMIC DNA]</scope>
    <source>
        <strain evidence="16 17">Y-16303</strain>
    </source>
</reference>
<dbReference type="PRINTS" id="PR00369">
    <property type="entry name" value="FLAVODOXIN"/>
</dbReference>
<keyword evidence="10 13" id="KW-0408">Iron</keyword>
<keyword evidence="17" id="KW-1185">Reference proteome</keyword>
<evidence type="ECO:0000256" key="8">
    <source>
        <dbReference type="ARBA" id="ARBA00022857"/>
    </source>
</evidence>
<dbReference type="SUPFAM" id="SSF52218">
    <property type="entry name" value="Flavoproteins"/>
    <property type="match status" value="1"/>
</dbReference>
<dbReference type="RefSeq" id="WP_241034749.1">
    <property type="nucleotide sequence ID" value="NZ_BAAAJF010000009.1"/>
</dbReference>
<comment type="catalytic activity">
    <reaction evidence="12 13">
        <text>2 oxidized [cytochrome P450] + NADPH = 2 reduced [cytochrome P450] + NADP(+) + H(+)</text>
        <dbReference type="Rhea" id="RHEA:24040"/>
        <dbReference type="Rhea" id="RHEA-COMP:14627"/>
        <dbReference type="Rhea" id="RHEA-COMP:14628"/>
        <dbReference type="ChEBI" id="CHEBI:15378"/>
        <dbReference type="ChEBI" id="CHEBI:55376"/>
        <dbReference type="ChEBI" id="CHEBI:57783"/>
        <dbReference type="ChEBI" id="CHEBI:58349"/>
        <dbReference type="ChEBI" id="CHEBI:60344"/>
        <dbReference type="EC" id="1.6.2.4"/>
    </reaction>
</comment>
<dbReference type="SUPFAM" id="SSF52343">
    <property type="entry name" value="Ferredoxin reductase-like, C-terminal NADP-linked domain"/>
    <property type="match status" value="1"/>
</dbReference>